<reference evidence="3" key="1">
    <citation type="journal article" date="2020" name="Nat. Commun.">
        <title>Genome sequence of the cluster root forming white lupin.</title>
        <authorList>
            <person name="Hufnagel B."/>
            <person name="Marques A."/>
            <person name="Soriano A."/>
            <person name="Marques L."/>
            <person name="Divol F."/>
            <person name="Doumas P."/>
            <person name="Sallet E."/>
            <person name="Mancinotti D."/>
            <person name="Carrere S."/>
            <person name="Marande W."/>
            <person name="Arribat S."/>
            <person name="Keller J."/>
            <person name="Huneau C."/>
            <person name="Blein T."/>
            <person name="Aime D."/>
            <person name="Laguerre M."/>
            <person name="Taylor J."/>
            <person name="Schubert V."/>
            <person name="Nelson M."/>
            <person name="Geu-Flores F."/>
            <person name="Crespi M."/>
            <person name="Gallardo-Guerrero K."/>
            <person name="Delaux P.-M."/>
            <person name="Salse J."/>
            <person name="Berges H."/>
            <person name="Guyot R."/>
            <person name="Gouzy J."/>
            <person name="Peret B."/>
        </authorList>
    </citation>
    <scope>NUCLEOTIDE SEQUENCE [LARGE SCALE GENOMIC DNA]</scope>
    <source>
        <strain evidence="3">cv. Amiga</strain>
    </source>
</reference>
<proteinExistence type="predicted"/>
<dbReference type="AlphaFoldDB" id="A0A6A4NI66"/>
<gene>
    <name evidence="2" type="ORF">Lalb_Chr20g0108031</name>
</gene>
<sequence length="172" mass="20557">MYDTLLTELHLSSIQANKPDSWEWRHDNSKTYFVKSAYKLLSQRHQQQSLLAKHSHLLWRSRAPLKVITFCWRLFQDRIPSKDALFRRGVSLTNGGEISCSFCNEESESSAHLFSYCHLTYTVWQFFYNWLNISVALHSSPFHNFLYHMGMVKDKKCWPLWNMIWFAIIWTT</sequence>
<evidence type="ECO:0000259" key="1">
    <source>
        <dbReference type="Pfam" id="PF13966"/>
    </source>
</evidence>
<name>A0A6A4NI66_LUPAL</name>
<accession>A0A6A4NI66</accession>
<keyword evidence="2" id="KW-0548">Nucleotidyltransferase</keyword>
<dbReference type="InterPro" id="IPR026960">
    <property type="entry name" value="RVT-Znf"/>
</dbReference>
<keyword evidence="3" id="KW-1185">Reference proteome</keyword>
<keyword evidence="2" id="KW-0808">Transferase</keyword>
<protein>
    <submittedName>
        <fullName evidence="2">Putative reverse transcriptase zinc-binding domain-containing protein</fullName>
    </submittedName>
</protein>
<dbReference type="OrthoDB" id="1436790at2759"/>
<dbReference type="PANTHER" id="PTHR36617:SF15">
    <property type="entry name" value="REVERSE TRANSCRIPTASE ZINC-BINDING DOMAIN-CONTAINING PROTEIN"/>
    <property type="match status" value="1"/>
</dbReference>
<organism evidence="2 3">
    <name type="scientific">Lupinus albus</name>
    <name type="common">White lupine</name>
    <name type="synonym">Lupinus termis</name>
    <dbReference type="NCBI Taxonomy" id="3870"/>
    <lineage>
        <taxon>Eukaryota</taxon>
        <taxon>Viridiplantae</taxon>
        <taxon>Streptophyta</taxon>
        <taxon>Embryophyta</taxon>
        <taxon>Tracheophyta</taxon>
        <taxon>Spermatophyta</taxon>
        <taxon>Magnoliopsida</taxon>
        <taxon>eudicotyledons</taxon>
        <taxon>Gunneridae</taxon>
        <taxon>Pentapetalae</taxon>
        <taxon>rosids</taxon>
        <taxon>fabids</taxon>
        <taxon>Fabales</taxon>
        <taxon>Fabaceae</taxon>
        <taxon>Papilionoideae</taxon>
        <taxon>50 kb inversion clade</taxon>
        <taxon>genistoids sensu lato</taxon>
        <taxon>core genistoids</taxon>
        <taxon>Genisteae</taxon>
        <taxon>Lupinus</taxon>
    </lineage>
</organism>
<dbReference type="EMBL" id="WOCE01000020">
    <property type="protein sequence ID" value="KAE9590465.1"/>
    <property type="molecule type" value="Genomic_DNA"/>
</dbReference>
<dbReference type="PANTHER" id="PTHR36617">
    <property type="entry name" value="PROTEIN, PUTATIVE-RELATED"/>
    <property type="match status" value="1"/>
</dbReference>
<dbReference type="Proteomes" id="UP000447434">
    <property type="component" value="Chromosome 20"/>
</dbReference>
<evidence type="ECO:0000313" key="3">
    <source>
        <dbReference type="Proteomes" id="UP000447434"/>
    </source>
</evidence>
<feature type="domain" description="Reverse transcriptase zinc-binding" evidence="1">
    <location>
        <begin position="32"/>
        <end position="124"/>
    </location>
</feature>
<dbReference type="Pfam" id="PF13966">
    <property type="entry name" value="zf-RVT"/>
    <property type="match status" value="1"/>
</dbReference>
<dbReference type="GO" id="GO:0003964">
    <property type="term" value="F:RNA-directed DNA polymerase activity"/>
    <property type="evidence" value="ECO:0007669"/>
    <property type="project" value="UniProtKB-KW"/>
</dbReference>
<keyword evidence="2" id="KW-0695">RNA-directed DNA polymerase</keyword>
<comment type="caution">
    <text evidence="2">The sequence shown here is derived from an EMBL/GenBank/DDBJ whole genome shotgun (WGS) entry which is preliminary data.</text>
</comment>
<evidence type="ECO:0000313" key="2">
    <source>
        <dbReference type="EMBL" id="KAE9590465.1"/>
    </source>
</evidence>